<dbReference type="Gene3D" id="1.40.10.10">
    <property type="entry name" value="Peridinin-chlorophyll A binding"/>
    <property type="match status" value="2"/>
</dbReference>
<evidence type="ECO:0000256" key="7">
    <source>
        <dbReference type="ARBA" id="ARBA00023243"/>
    </source>
</evidence>
<proteinExistence type="predicted"/>
<evidence type="ECO:0000256" key="2">
    <source>
        <dbReference type="ARBA" id="ARBA00004229"/>
    </source>
</evidence>
<dbReference type="Pfam" id="PF02429">
    <property type="entry name" value="PCP"/>
    <property type="match status" value="1"/>
</dbReference>
<evidence type="ECO:0000256" key="1">
    <source>
        <dbReference type="ARBA" id="ARBA00004098"/>
    </source>
</evidence>
<keyword evidence="3" id="KW-0148">Chlorophyll</keyword>
<keyword evidence="10" id="KW-1185">Reference proteome</keyword>
<dbReference type="Proteomes" id="UP001189429">
    <property type="component" value="Unassembled WGS sequence"/>
</dbReference>
<dbReference type="InterPro" id="IPR036550">
    <property type="entry name" value="Peridinin-chlorophyll-bd_sf"/>
</dbReference>
<evidence type="ECO:0000256" key="4">
    <source>
        <dbReference type="ARBA" id="ARBA00022528"/>
    </source>
</evidence>
<comment type="caution">
    <text evidence="9">The sequence shown here is derived from an EMBL/GenBank/DDBJ whole genome shotgun (WGS) entry which is preliminary data.</text>
</comment>
<evidence type="ECO:0000313" key="9">
    <source>
        <dbReference type="EMBL" id="CAK0827757.1"/>
    </source>
</evidence>
<keyword evidence="6" id="KW-0157">Chromophore</keyword>
<evidence type="ECO:0000256" key="6">
    <source>
        <dbReference type="ARBA" id="ARBA00022991"/>
    </source>
</evidence>
<evidence type="ECO:0000256" key="5">
    <source>
        <dbReference type="ARBA" id="ARBA00022640"/>
    </source>
</evidence>
<protein>
    <submittedName>
        <fullName evidence="9">Uncharacterized protein</fullName>
    </submittedName>
</protein>
<feature type="compositionally biased region" description="Basic and acidic residues" evidence="8">
    <location>
        <begin position="221"/>
        <end position="246"/>
    </location>
</feature>
<evidence type="ECO:0000256" key="8">
    <source>
        <dbReference type="SAM" id="MobiDB-lite"/>
    </source>
</evidence>
<organism evidence="9 10">
    <name type="scientific">Prorocentrum cordatum</name>
    <dbReference type="NCBI Taxonomy" id="2364126"/>
    <lineage>
        <taxon>Eukaryota</taxon>
        <taxon>Sar</taxon>
        <taxon>Alveolata</taxon>
        <taxon>Dinophyceae</taxon>
        <taxon>Prorocentrales</taxon>
        <taxon>Prorocentraceae</taxon>
        <taxon>Prorocentrum</taxon>
    </lineage>
</organism>
<keyword evidence="7" id="KW-0437">Light-harvesting polypeptide</keyword>
<feature type="region of interest" description="Disordered" evidence="8">
    <location>
        <begin position="219"/>
        <end position="246"/>
    </location>
</feature>
<dbReference type="SUPFAM" id="SSF48608">
    <property type="entry name" value="Peridinin-chlorophyll protein"/>
    <property type="match status" value="2"/>
</dbReference>
<keyword evidence="4" id="KW-0150">Chloroplast</keyword>
<evidence type="ECO:0000313" key="10">
    <source>
        <dbReference type="Proteomes" id="UP001189429"/>
    </source>
</evidence>
<dbReference type="InterPro" id="IPR003376">
    <property type="entry name" value="Peridinin-chlorophyll-bd_prot"/>
</dbReference>
<evidence type="ECO:0000256" key="3">
    <source>
        <dbReference type="ARBA" id="ARBA00022494"/>
    </source>
</evidence>
<accession>A0ABN9S8H3</accession>
<gene>
    <name evidence="9" type="ORF">PCOR1329_LOCUS27212</name>
</gene>
<keyword evidence="5" id="KW-0934">Plastid</keyword>
<comment type="function">
    <text evidence="1">Water-soluble antenna for capture of solar energy in the blue-green range. Peridinin is an asymmetric carotenoid.</text>
</comment>
<name>A0ABN9S8H3_9DINO</name>
<sequence length="306" mass="33322">MPRTTSPSPWTGTAPLYLKPPRSFQADGATTAIEKMIVMGANADAVLLTMAAEANHKAILNIGASKNGAASRAAWGEVVAALGRVIASAPEETVTDVYNAIAAIAHPGVPAYLKSMAKGSASDAACAGFLEFRDVVRASQTSQAVGSIVAKGDAIGAVAEELSEASHRFLKEIDWKSDLCFQPPPWGHREAGSQGRGQGHCHGLEDWRQDAQGRCRGVRLGPHEHGRQRRDLPEGLNDRQRGHRANDRFHADLEGDGRVRRFRWRHRARSAWGPDVRRRIRGRQQGARRFPRVRRRCQGGAGRLQG</sequence>
<dbReference type="EMBL" id="CAUYUJ010009820">
    <property type="protein sequence ID" value="CAK0827757.1"/>
    <property type="molecule type" value="Genomic_DNA"/>
</dbReference>
<reference evidence="9" key="1">
    <citation type="submission" date="2023-10" db="EMBL/GenBank/DDBJ databases">
        <authorList>
            <person name="Chen Y."/>
            <person name="Shah S."/>
            <person name="Dougan E. K."/>
            <person name="Thang M."/>
            <person name="Chan C."/>
        </authorList>
    </citation>
    <scope>NUCLEOTIDE SEQUENCE [LARGE SCALE GENOMIC DNA]</scope>
</reference>
<comment type="subcellular location">
    <subcellularLocation>
        <location evidence="2">Plastid</location>
        <location evidence="2">Chloroplast</location>
    </subcellularLocation>
</comment>